<feature type="compositionally biased region" description="Acidic residues" evidence="6">
    <location>
        <begin position="274"/>
        <end position="288"/>
    </location>
</feature>
<dbReference type="EMBL" id="DF237253">
    <property type="protein sequence ID" value="GAQ86678.1"/>
    <property type="molecule type" value="Genomic_DNA"/>
</dbReference>
<keyword evidence="9" id="KW-1185">Reference proteome</keyword>
<gene>
    <name evidence="8" type="ORF">KFL_003040050</name>
</gene>
<evidence type="ECO:0000256" key="3">
    <source>
        <dbReference type="ARBA" id="ARBA00013194"/>
    </source>
</evidence>
<dbReference type="InterPro" id="IPR020892">
    <property type="entry name" value="Cyclophilin-type_PPIase_CS"/>
</dbReference>
<dbReference type="PROSITE" id="PS00170">
    <property type="entry name" value="CSA_PPIASE_1"/>
    <property type="match status" value="1"/>
</dbReference>
<feature type="compositionally biased region" description="Basic and acidic residues" evidence="6">
    <location>
        <begin position="578"/>
        <end position="597"/>
    </location>
</feature>
<dbReference type="PANTHER" id="PTHR11071:SF561">
    <property type="entry name" value="PEPTIDYL-PROLYL CIS-TRANS ISOMERASE D-RELATED"/>
    <property type="match status" value="1"/>
</dbReference>
<dbReference type="GO" id="GO:0016018">
    <property type="term" value="F:cyclosporin A binding"/>
    <property type="evidence" value="ECO:0000318"/>
    <property type="project" value="GO_Central"/>
</dbReference>
<dbReference type="FunFam" id="2.40.100.10:FF:000022">
    <property type="entry name" value="Peptidyl-prolyl cis-trans isomerase CYP95"/>
    <property type="match status" value="1"/>
</dbReference>
<evidence type="ECO:0000256" key="5">
    <source>
        <dbReference type="ARBA" id="ARBA00023235"/>
    </source>
</evidence>
<feature type="region of interest" description="Disordered" evidence="6">
    <location>
        <begin position="660"/>
        <end position="752"/>
    </location>
</feature>
<evidence type="ECO:0000313" key="9">
    <source>
        <dbReference type="Proteomes" id="UP000054558"/>
    </source>
</evidence>
<feature type="compositionally biased region" description="Basic residues" evidence="6">
    <location>
        <begin position="324"/>
        <end position="333"/>
    </location>
</feature>
<evidence type="ECO:0000256" key="2">
    <source>
        <dbReference type="ARBA" id="ARBA00007365"/>
    </source>
</evidence>
<evidence type="ECO:0000256" key="1">
    <source>
        <dbReference type="ARBA" id="ARBA00000971"/>
    </source>
</evidence>
<comment type="similarity">
    <text evidence="2">Belongs to the cyclophilin-type PPIase family.</text>
</comment>
<dbReference type="GO" id="GO:0005737">
    <property type="term" value="C:cytoplasm"/>
    <property type="evidence" value="ECO:0000318"/>
    <property type="project" value="GO_Central"/>
</dbReference>
<feature type="compositionally biased region" description="Low complexity" evidence="6">
    <location>
        <begin position="219"/>
        <end position="228"/>
    </location>
</feature>
<feature type="compositionally biased region" description="Basic residues" evidence="6">
    <location>
        <begin position="454"/>
        <end position="465"/>
    </location>
</feature>
<feature type="compositionally biased region" description="Basic residues" evidence="6">
    <location>
        <begin position="245"/>
        <end position="270"/>
    </location>
</feature>
<dbReference type="GO" id="GO:0003755">
    <property type="term" value="F:peptidyl-prolyl cis-trans isomerase activity"/>
    <property type="evidence" value="ECO:0000318"/>
    <property type="project" value="GO_Central"/>
</dbReference>
<dbReference type="PROSITE" id="PS50072">
    <property type="entry name" value="CSA_PPIASE_2"/>
    <property type="match status" value="1"/>
</dbReference>
<keyword evidence="5 8" id="KW-0413">Isomerase</keyword>
<feature type="compositionally biased region" description="Acidic residues" evidence="6">
    <location>
        <begin position="229"/>
        <end position="241"/>
    </location>
</feature>
<sequence length="752" mass="82434">MGKKGNPHVFFDVSIGTQNAGRIVIELYADVVPRTAENFRALCTGEKGLGKTTGKALTYKGSIFHRIIPGFMMQGGDFSNKNGTGGESIYGAKFADENFTLSHNGPGVLSMANAGPNTNGSQFFICFKKTPHLDGKHVVFGKVVEGLDIVKRIEEVPTDAKDRPMNPVTIKDCGEVKAGAAETVEPVKEKAKEPKSKKKKDKKASKSKKRKKYSDSDSDSLSDSLSDSYSDESDYTSDSSEEERRRKKKKKAGKKKSKDQKSKKKKRRRSYSSESDDYSDSEFSDVEEEDRRSKKKKKSKKSKKKKKHLSYSESDFSDSEPDRKRSKSGKARKKDVGLDDKEGKNGVESGDAQKVREWDLGKERPAEALEVPGASAELSLAALNEAPETRGTGQKKGVPGSGGSVAGRKGEGERSPEARRRASPFRGGGSPERRRRISPFRGGRGRSPDDRGRRSPSPKRVRKGRGFTDQYQNARRYRTPSPGRVGYVNPLRRVPIVRPDPSREGAVPDDDVPAGAEGRDRSVRTERADRTERNEGAELNVRRERAEGDRRGMSEALRKRLGPKVTEEGGELAGEPDPPVRRRVIESVKEKEREPRKSSVWARLGLETKGGSKSAGKEDPPEGGRWEEMKEIEGQDIGAEFVKDDLRAVEGQDVGLVLDEEFGTETNAERSAAAADIAAGEGPGENGSGDPSGHGRKLVTYDDLETISPEREVVKSPQMRVIMPKSQKLARVGTSPLDEQSLSPPSSLSGGD</sequence>
<dbReference type="CDD" id="cd01926">
    <property type="entry name" value="cyclophilin_ABH_like"/>
    <property type="match status" value="1"/>
</dbReference>
<feature type="compositionally biased region" description="Basic and acidic residues" evidence="6">
    <location>
        <begin position="517"/>
        <end position="558"/>
    </location>
</feature>
<dbReference type="PANTHER" id="PTHR11071">
    <property type="entry name" value="PEPTIDYL-PROLYL CIS-TRANS ISOMERASE"/>
    <property type="match status" value="1"/>
</dbReference>
<reference evidence="8 9" key="1">
    <citation type="journal article" date="2014" name="Nat. Commun.">
        <title>Klebsormidium flaccidum genome reveals primary factors for plant terrestrial adaptation.</title>
        <authorList>
            <person name="Hori K."/>
            <person name="Maruyama F."/>
            <person name="Fujisawa T."/>
            <person name="Togashi T."/>
            <person name="Yamamoto N."/>
            <person name="Seo M."/>
            <person name="Sato S."/>
            <person name="Yamada T."/>
            <person name="Mori H."/>
            <person name="Tajima N."/>
            <person name="Moriyama T."/>
            <person name="Ikeuchi M."/>
            <person name="Watanabe M."/>
            <person name="Wada H."/>
            <person name="Kobayashi K."/>
            <person name="Saito M."/>
            <person name="Masuda T."/>
            <person name="Sasaki-Sekimoto Y."/>
            <person name="Mashiguchi K."/>
            <person name="Awai K."/>
            <person name="Shimojima M."/>
            <person name="Masuda S."/>
            <person name="Iwai M."/>
            <person name="Nobusawa T."/>
            <person name="Narise T."/>
            <person name="Kondo S."/>
            <person name="Saito H."/>
            <person name="Sato R."/>
            <person name="Murakawa M."/>
            <person name="Ihara Y."/>
            <person name="Oshima-Yamada Y."/>
            <person name="Ohtaka K."/>
            <person name="Satoh M."/>
            <person name="Sonobe K."/>
            <person name="Ishii M."/>
            <person name="Ohtani R."/>
            <person name="Kanamori-Sato M."/>
            <person name="Honoki R."/>
            <person name="Miyazaki D."/>
            <person name="Mochizuki H."/>
            <person name="Umetsu J."/>
            <person name="Higashi K."/>
            <person name="Shibata D."/>
            <person name="Kamiya Y."/>
            <person name="Sato N."/>
            <person name="Nakamura Y."/>
            <person name="Tabata S."/>
            <person name="Ida S."/>
            <person name="Kurokawa K."/>
            <person name="Ohta H."/>
        </authorList>
    </citation>
    <scope>NUCLEOTIDE SEQUENCE [LARGE SCALE GENOMIC DNA]</scope>
    <source>
        <strain evidence="8 9">NIES-2285</strain>
    </source>
</reference>
<dbReference type="OrthoDB" id="193499at2759"/>
<feature type="compositionally biased region" description="Basic and acidic residues" evidence="6">
    <location>
        <begin position="185"/>
        <end position="194"/>
    </location>
</feature>
<dbReference type="OMA" id="RHHLQKS"/>
<dbReference type="STRING" id="105231.A0A1Y1IEZ0"/>
<name>A0A1Y1IEZ0_KLENI</name>
<dbReference type="Proteomes" id="UP000054558">
    <property type="component" value="Unassembled WGS sequence"/>
</dbReference>
<feature type="compositionally biased region" description="Basic and acidic residues" evidence="6">
    <location>
        <begin position="408"/>
        <end position="420"/>
    </location>
</feature>
<evidence type="ECO:0000313" key="8">
    <source>
        <dbReference type="EMBL" id="GAQ86678.1"/>
    </source>
</evidence>
<feature type="compositionally biased region" description="Basic and acidic residues" evidence="6">
    <location>
        <begin position="615"/>
        <end position="633"/>
    </location>
</feature>
<accession>A0A1Y1IEZ0</accession>
<proteinExistence type="inferred from homology"/>
<feature type="domain" description="PPIase cyclophilin-type" evidence="7">
    <location>
        <begin position="10"/>
        <end position="175"/>
    </location>
</feature>
<dbReference type="SUPFAM" id="SSF50891">
    <property type="entry name" value="Cyclophilin-like"/>
    <property type="match status" value="1"/>
</dbReference>
<evidence type="ECO:0000256" key="6">
    <source>
        <dbReference type="SAM" id="MobiDB-lite"/>
    </source>
</evidence>
<dbReference type="InterPro" id="IPR002130">
    <property type="entry name" value="Cyclophilin-type_PPIase_dom"/>
</dbReference>
<feature type="compositionally biased region" description="Low complexity" evidence="6">
    <location>
        <begin position="669"/>
        <end position="680"/>
    </location>
</feature>
<feature type="compositionally biased region" description="Gly residues" evidence="6">
    <location>
        <begin position="681"/>
        <end position="692"/>
    </location>
</feature>
<protein>
    <recommendedName>
        <fullName evidence="3">peptidylprolyl isomerase</fullName>
        <ecNumber evidence="3">5.2.1.8</ecNumber>
    </recommendedName>
</protein>
<feature type="compositionally biased region" description="Low complexity" evidence="6">
    <location>
        <begin position="374"/>
        <end position="386"/>
    </location>
</feature>
<dbReference type="AlphaFoldDB" id="A0A1Y1IEZ0"/>
<feature type="region of interest" description="Disordered" evidence="6">
    <location>
        <begin position="181"/>
        <end position="633"/>
    </location>
</feature>
<dbReference type="GO" id="GO:0006457">
    <property type="term" value="P:protein folding"/>
    <property type="evidence" value="ECO:0000318"/>
    <property type="project" value="GO_Central"/>
</dbReference>
<feature type="compositionally biased region" description="Basic and acidic residues" evidence="6">
    <location>
        <begin position="334"/>
        <end position="367"/>
    </location>
</feature>
<dbReference type="InterPro" id="IPR029000">
    <property type="entry name" value="Cyclophilin-like_dom_sf"/>
</dbReference>
<feature type="compositionally biased region" description="Basic residues" evidence="6">
    <location>
        <begin position="195"/>
        <end position="212"/>
    </location>
</feature>
<dbReference type="Gene3D" id="2.40.100.10">
    <property type="entry name" value="Cyclophilin-like"/>
    <property type="match status" value="1"/>
</dbReference>
<organism evidence="8 9">
    <name type="scientific">Klebsormidium nitens</name>
    <name type="common">Green alga</name>
    <name type="synonym">Ulothrix nitens</name>
    <dbReference type="NCBI Taxonomy" id="105231"/>
    <lineage>
        <taxon>Eukaryota</taxon>
        <taxon>Viridiplantae</taxon>
        <taxon>Streptophyta</taxon>
        <taxon>Klebsormidiophyceae</taxon>
        <taxon>Klebsormidiales</taxon>
        <taxon>Klebsormidiaceae</taxon>
        <taxon>Klebsormidium</taxon>
    </lineage>
</organism>
<dbReference type="Pfam" id="PF00160">
    <property type="entry name" value="Pro_isomerase"/>
    <property type="match status" value="1"/>
</dbReference>
<dbReference type="PRINTS" id="PR00153">
    <property type="entry name" value="CSAPPISMRASE"/>
</dbReference>
<evidence type="ECO:0000256" key="4">
    <source>
        <dbReference type="ARBA" id="ARBA00023110"/>
    </source>
</evidence>
<feature type="compositionally biased region" description="Low complexity" evidence="6">
    <location>
        <begin position="735"/>
        <end position="752"/>
    </location>
</feature>
<dbReference type="EC" id="5.2.1.8" evidence="3"/>
<evidence type="ECO:0000259" key="7">
    <source>
        <dbReference type="PROSITE" id="PS50072"/>
    </source>
</evidence>
<keyword evidence="4" id="KW-0697">Rotamase</keyword>
<comment type="catalytic activity">
    <reaction evidence="1">
        <text>[protein]-peptidylproline (omega=180) = [protein]-peptidylproline (omega=0)</text>
        <dbReference type="Rhea" id="RHEA:16237"/>
        <dbReference type="Rhea" id="RHEA-COMP:10747"/>
        <dbReference type="Rhea" id="RHEA-COMP:10748"/>
        <dbReference type="ChEBI" id="CHEBI:83833"/>
        <dbReference type="ChEBI" id="CHEBI:83834"/>
        <dbReference type="EC" id="5.2.1.8"/>
    </reaction>
</comment>
<feature type="compositionally biased region" description="Basic residues" evidence="6">
    <location>
        <begin position="293"/>
        <end position="309"/>
    </location>
</feature>